<dbReference type="EMBL" id="CADCTT010000155">
    <property type="protein sequence ID" value="CAA9300971.1"/>
    <property type="molecule type" value="Genomic_DNA"/>
</dbReference>
<dbReference type="AlphaFoldDB" id="A0A6J4KCE5"/>
<evidence type="ECO:0000313" key="2">
    <source>
        <dbReference type="EMBL" id="CAA9300971.1"/>
    </source>
</evidence>
<organism evidence="2">
    <name type="scientific">uncultured Friedmanniella sp</name>
    <dbReference type="NCBI Taxonomy" id="335381"/>
    <lineage>
        <taxon>Bacteria</taxon>
        <taxon>Bacillati</taxon>
        <taxon>Actinomycetota</taxon>
        <taxon>Actinomycetes</taxon>
        <taxon>Propionibacteriales</taxon>
        <taxon>Nocardioidaceae</taxon>
        <taxon>Friedmanniella</taxon>
        <taxon>environmental samples</taxon>
    </lineage>
</organism>
<feature type="compositionally biased region" description="Basic residues" evidence="1">
    <location>
        <begin position="168"/>
        <end position="181"/>
    </location>
</feature>
<feature type="compositionally biased region" description="Basic and acidic residues" evidence="1">
    <location>
        <begin position="132"/>
        <end position="147"/>
    </location>
</feature>
<gene>
    <name evidence="2" type="ORF">AVDCRST_MAG61-999</name>
</gene>
<feature type="region of interest" description="Disordered" evidence="1">
    <location>
        <begin position="161"/>
        <end position="225"/>
    </location>
</feature>
<name>A0A6J4KCE5_9ACTN</name>
<feature type="compositionally biased region" description="Basic residues" evidence="1">
    <location>
        <begin position="72"/>
        <end position="84"/>
    </location>
</feature>
<feature type="compositionally biased region" description="Low complexity" evidence="1">
    <location>
        <begin position="182"/>
        <end position="204"/>
    </location>
</feature>
<reference evidence="2" key="1">
    <citation type="submission" date="2020-02" db="EMBL/GenBank/DDBJ databases">
        <authorList>
            <person name="Meier V. D."/>
        </authorList>
    </citation>
    <scope>NUCLEOTIDE SEQUENCE</scope>
    <source>
        <strain evidence="2">AVDCRST_MAG61</strain>
    </source>
</reference>
<protein>
    <submittedName>
        <fullName evidence="2">Short-chain dehydrogenase/reductase in hypothetical Actinobacterial gene cluster</fullName>
    </submittedName>
</protein>
<feature type="compositionally biased region" description="Basic residues" evidence="1">
    <location>
        <begin position="26"/>
        <end position="48"/>
    </location>
</feature>
<feature type="region of interest" description="Disordered" evidence="1">
    <location>
        <begin position="1"/>
        <end position="147"/>
    </location>
</feature>
<feature type="non-terminal residue" evidence="2">
    <location>
        <position position="1"/>
    </location>
</feature>
<sequence length="255" mass="28758">GWTPRGQGRRHHRRMLRHRAGDRAPVRRGGRPGRHRRPRRHPRSRAGRRAGDHLRPHQRHRPGPGGGALPHRQGHLRLGRHRVQQRRDLTAGGRLHPRHRPRRLAQGAGGQPHQRLPLLQGRPAAHAGAGEGVDHQHRVVRGGDGRRDLPDLLLRLEGRRAVDESRARRPVRAAGRPRQRAVPRTGQHAPAPGALRQGRGAGRPAPGPRPHGSLRRAGGDGQRRAVPRLRRVLLHHRVHVPGRRRHLRRLRHPAV</sequence>
<evidence type="ECO:0000256" key="1">
    <source>
        <dbReference type="SAM" id="MobiDB-lite"/>
    </source>
</evidence>
<proteinExistence type="predicted"/>
<feature type="non-terminal residue" evidence="2">
    <location>
        <position position="255"/>
    </location>
</feature>
<feature type="compositionally biased region" description="Basic residues" evidence="1">
    <location>
        <begin position="7"/>
        <end position="18"/>
    </location>
</feature>
<accession>A0A6J4KCE5</accession>